<dbReference type="Gene3D" id="3.60.15.10">
    <property type="entry name" value="Ribonuclease Z/Hydroxyacylglutathione hydrolase-like"/>
    <property type="match status" value="1"/>
</dbReference>
<dbReference type="InterPro" id="IPR036866">
    <property type="entry name" value="RibonucZ/Hydroxyglut_hydro"/>
</dbReference>
<dbReference type="PANTHER" id="PTHR42951">
    <property type="entry name" value="METALLO-BETA-LACTAMASE DOMAIN-CONTAINING"/>
    <property type="match status" value="1"/>
</dbReference>
<dbReference type="SMART" id="SM00849">
    <property type="entry name" value="Lactamase_B"/>
    <property type="match status" value="1"/>
</dbReference>
<sequence>MSAITLRPGVHLVGSGAAGFDLSDALDCHVYLIEGTTGWAVIDAGSGNDSARIVASIRSVAAARGLDLTQPGTLLLTHGHADHSGGTADLLAAFPTLTAYAGAAAAEWVSRGDLQGISLDRGKASGAYPADYAYGGAAPVLPLAGGETRGFGGRSIRVIAAPGHARGHLCFLLQDNAPGPGSARILFSGDCVFTRGRISLQNLHDVDIPAYANTLAVLDGLNIDALLPGHYSVSLSNAARHIRIAHDAFQAGSVPPNAP</sequence>
<keyword evidence="2" id="KW-0378">Hydrolase</keyword>
<gene>
    <name evidence="2" type="ORF">HNR05_003094</name>
</gene>
<dbReference type="RefSeq" id="WP_179579922.1">
    <property type="nucleotide sequence ID" value="NZ_JACCFM010000001.1"/>
</dbReference>
<evidence type="ECO:0000313" key="2">
    <source>
        <dbReference type="EMBL" id="NYJ21303.1"/>
    </source>
</evidence>
<dbReference type="GO" id="GO:0016787">
    <property type="term" value="F:hydrolase activity"/>
    <property type="evidence" value="ECO:0007669"/>
    <property type="project" value="UniProtKB-KW"/>
</dbReference>
<keyword evidence="3" id="KW-1185">Reference proteome</keyword>
<reference evidence="2 3" key="1">
    <citation type="submission" date="2020-07" db="EMBL/GenBank/DDBJ databases">
        <title>Sequencing the genomes of 1000 actinobacteria strains.</title>
        <authorList>
            <person name="Klenk H.-P."/>
        </authorList>
    </citation>
    <scope>NUCLEOTIDE SEQUENCE [LARGE SCALE GENOMIC DNA]</scope>
    <source>
        <strain evidence="2 3">LI1</strain>
    </source>
</reference>
<accession>A0A7Z0EGP2</accession>
<dbReference type="Proteomes" id="UP000537260">
    <property type="component" value="Unassembled WGS sequence"/>
</dbReference>
<dbReference type="Pfam" id="PF00753">
    <property type="entry name" value="Lactamase_B"/>
    <property type="match status" value="1"/>
</dbReference>
<dbReference type="InterPro" id="IPR050855">
    <property type="entry name" value="NDM-1-like"/>
</dbReference>
<organism evidence="2 3">
    <name type="scientific">Glaciibacter psychrotolerans</name>
    <dbReference type="NCBI Taxonomy" id="670054"/>
    <lineage>
        <taxon>Bacteria</taxon>
        <taxon>Bacillati</taxon>
        <taxon>Actinomycetota</taxon>
        <taxon>Actinomycetes</taxon>
        <taxon>Micrococcales</taxon>
        <taxon>Microbacteriaceae</taxon>
        <taxon>Glaciibacter</taxon>
    </lineage>
</organism>
<evidence type="ECO:0000313" key="3">
    <source>
        <dbReference type="Proteomes" id="UP000537260"/>
    </source>
</evidence>
<proteinExistence type="predicted"/>
<protein>
    <submittedName>
        <fullName evidence="2">Glyoxylase-like metal-dependent hydrolase (Beta-lactamase superfamily II)</fullName>
    </submittedName>
</protein>
<dbReference type="InterPro" id="IPR001279">
    <property type="entry name" value="Metallo-B-lactamas"/>
</dbReference>
<dbReference type="AlphaFoldDB" id="A0A7Z0EGP2"/>
<dbReference type="EMBL" id="JACCFM010000001">
    <property type="protein sequence ID" value="NYJ21303.1"/>
    <property type="molecule type" value="Genomic_DNA"/>
</dbReference>
<name>A0A7Z0EGP2_9MICO</name>
<comment type="caution">
    <text evidence="2">The sequence shown here is derived from an EMBL/GenBank/DDBJ whole genome shotgun (WGS) entry which is preliminary data.</text>
</comment>
<evidence type="ECO:0000259" key="1">
    <source>
        <dbReference type="SMART" id="SM00849"/>
    </source>
</evidence>
<dbReference type="SUPFAM" id="SSF56281">
    <property type="entry name" value="Metallo-hydrolase/oxidoreductase"/>
    <property type="match status" value="1"/>
</dbReference>
<feature type="domain" description="Metallo-beta-lactamase" evidence="1">
    <location>
        <begin position="27"/>
        <end position="230"/>
    </location>
</feature>